<dbReference type="GO" id="GO:0003677">
    <property type="term" value="F:DNA binding"/>
    <property type="evidence" value="ECO:0007669"/>
    <property type="project" value="UniProtKB-KW"/>
</dbReference>
<dbReference type="InterPro" id="IPR007409">
    <property type="entry name" value="Restrct_endonuc_type1_HsdR_N"/>
</dbReference>
<dbReference type="EC" id="3.1.21.3" evidence="2"/>
<dbReference type="EMBL" id="CAIT01000009">
    <property type="protein sequence ID" value="CCH55571.1"/>
    <property type="molecule type" value="Genomic_DNA"/>
</dbReference>
<dbReference type="AlphaFoldDB" id="I2GNU3"/>
<dbReference type="Gene3D" id="3.90.1570.50">
    <property type="match status" value="1"/>
</dbReference>
<dbReference type="GO" id="GO:0009307">
    <property type="term" value="P:DNA restriction-modification system"/>
    <property type="evidence" value="ECO:0007669"/>
    <property type="project" value="UniProtKB-KW"/>
</dbReference>
<proteinExistence type="predicted"/>
<name>I2GNU3_9BACT</name>
<keyword evidence="3" id="KW-1185">Reference proteome</keyword>
<dbReference type="SMART" id="SM00487">
    <property type="entry name" value="DEXDc"/>
    <property type="match status" value="1"/>
</dbReference>
<dbReference type="PANTHER" id="PTHR42927:SF1">
    <property type="entry name" value="HELICASE SUPERFAMILY 1 AND 2 DOMAIN-CONTAINING PROTEIN"/>
    <property type="match status" value="1"/>
</dbReference>
<feature type="domain" description="Helicase ATP-binding" evidence="1">
    <location>
        <begin position="295"/>
        <end position="509"/>
    </location>
</feature>
<dbReference type="InterPro" id="IPR014001">
    <property type="entry name" value="Helicase_ATP-bd"/>
</dbReference>
<dbReference type="Pfam" id="PF04313">
    <property type="entry name" value="HSDR_N"/>
    <property type="match status" value="1"/>
</dbReference>
<dbReference type="RefSeq" id="WP_009284139.1">
    <property type="nucleotide sequence ID" value="NZ_CAIT01000009.1"/>
</dbReference>
<sequence>MAHVARTSEAAFETVIESHLLQHGYQSVDRQCFDKERAIFPETALAFIRQTQPITWSKLESLLGDRTGEQLLRDLCKWMDDYGSLATLRHGFKCYGRLVHIAFFKAAHTMNPELDANYAANCLGLTRQLRYSARSGHSLDLTISLNGIPVATVELKNPLTQQTVTDAITQYKQDRDPRDPIFEFKRRALVHFAADTELVYMTTRLAGNATHFLPFNKGVNGDAGNPEAPKGRSYRTGYLWEEVLQRDSFLDLLARFIHLQVDEKLNDEGRKIKKESLIFPRYHQLQAVRSLVRAAEIEGPGHNYLIEHSAGSGKSNTISWLAHRLASLHDQANNKVFDSVIVITDRVVLDKQLQDNIYQFEHKRGVVEKIDESSRQLAEALENAVPIIITTLQKFPFVSDQLKKLAEKRGETSTGDLPTRRCAVIIDEAHSSQGGDTATELKRVLGGEDLYNRAKEIATEEGADSLEELYRNMAKRGRQPNVSFFAFTATPKHPTLSIFGRDKTSFHKYTMRQAIEEGFILDVLKNYTTYATYYKLVKAAEDDPQVERKNAARALARFLRLHPHNIAQKTEIMVEHFQAATRHKIGGHAKAMVVTGSRLEAVRYKQSFDQYIRAKGYSIKSLVAFSGVVNDDKVPGVTYTEEGMNKGVKEKELPETFATPDYHVLLVAEKYQTGFDQPLLHTMYVDKRLAGIQAVQTLSRLNRMHPLKNDTFVLDFVNDREEIKEAFGAYYQGAVMGDGADPAQLYRIQTELNIAGIYEPEEVEEFSFIYFKPKQKQSPADHQAMNAALDPAVTRFTELLKDNPDEAELWRGKVQAFRNLYNFLSQIIPYQDSDLEKLFIFLRHLSPKLPRRNSAPTYNFDDSVRLEYYRLEKISEGSINLKNSYPSPLDGPTEVGTGMVHEEAVPLSRLVDKINERFGTDFNQADQYFFDQIVEIAVLDENIITAAETNPEEKFELVFKNVLQQLFIERIDQNEDIFARFMNDNAFQKAVTAGLASEAYRKLTAKTPRQKSIEF</sequence>
<comment type="caution">
    <text evidence="2">The sequence shown here is derived from an EMBL/GenBank/DDBJ whole genome shotgun (WGS) entry which is preliminary data.</text>
</comment>
<dbReference type="PANTHER" id="PTHR42927">
    <property type="entry name" value="HELICASE SUPERFAMILY 1 AND 2 DOMAIN-CONTAINING PROTEIN"/>
    <property type="match status" value="1"/>
</dbReference>
<dbReference type="InterPro" id="IPR027417">
    <property type="entry name" value="P-loop_NTPase"/>
</dbReference>
<organism evidence="2 3">
    <name type="scientific">Fibrisoma limi BUZ 3</name>
    <dbReference type="NCBI Taxonomy" id="1185876"/>
    <lineage>
        <taxon>Bacteria</taxon>
        <taxon>Pseudomonadati</taxon>
        <taxon>Bacteroidota</taxon>
        <taxon>Cytophagia</taxon>
        <taxon>Cytophagales</taxon>
        <taxon>Spirosomataceae</taxon>
        <taxon>Fibrisoma</taxon>
    </lineage>
</organism>
<dbReference type="STRING" id="1185876.BN8_04838"/>
<dbReference type="GO" id="GO:0005524">
    <property type="term" value="F:ATP binding"/>
    <property type="evidence" value="ECO:0007669"/>
    <property type="project" value="UniProtKB-KW"/>
</dbReference>
<dbReference type="eggNOG" id="COG0610">
    <property type="taxonomic scope" value="Bacteria"/>
</dbReference>
<dbReference type="InterPro" id="IPR040980">
    <property type="entry name" value="SWI2_SNF2"/>
</dbReference>
<accession>I2GNU3</accession>
<dbReference type="Pfam" id="PF18766">
    <property type="entry name" value="SWI2_SNF2"/>
    <property type="match status" value="1"/>
</dbReference>
<dbReference type="Pfam" id="PF22679">
    <property type="entry name" value="T1R_D3-like"/>
    <property type="match status" value="1"/>
</dbReference>
<dbReference type="InterPro" id="IPR055180">
    <property type="entry name" value="HsdR_RecA-like_helicase_dom_2"/>
</dbReference>
<gene>
    <name evidence="2" type="primary">hsdR</name>
    <name evidence="2" type="ORF">BN8_04838</name>
</gene>
<reference evidence="2 3" key="1">
    <citation type="journal article" date="2012" name="J. Bacteriol.">
        <title>Genome Sequence of the Filamentous Bacterium Fibrisoma limi BUZ 3T.</title>
        <authorList>
            <person name="Filippini M."/>
            <person name="Qi W."/>
            <person name="Jaenicke S."/>
            <person name="Goesmann A."/>
            <person name="Smits T.H."/>
            <person name="Bagheri H.C."/>
        </authorList>
    </citation>
    <scope>NUCLEOTIDE SEQUENCE [LARGE SCALE GENOMIC DNA]</scope>
    <source>
        <strain evidence="3">BUZ 3T</strain>
    </source>
</reference>
<keyword evidence="2" id="KW-0378">Hydrolase</keyword>
<dbReference type="OrthoDB" id="9758243at2"/>
<dbReference type="Gene3D" id="3.40.50.300">
    <property type="entry name" value="P-loop containing nucleotide triphosphate hydrolases"/>
    <property type="match status" value="2"/>
</dbReference>
<dbReference type="REBASE" id="51687">
    <property type="entry name" value="FliBUZ3ORF4842P"/>
</dbReference>
<evidence type="ECO:0000259" key="1">
    <source>
        <dbReference type="PROSITE" id="PS51192"/>
    </source>
</evidence>
<dbReference type="Proteomes" id="UP000009309">
    <property type="component" value="Unassembled WGS sequence"/>
</dbReference>
<dbReference type="GO" id="GO:0009035">
    <property type="term" value="F:type I site-specific deoxyribonuclease activity"/>
    <property type="evidence" value="ECO:0007669"/>
    <property type="project" value="UniProtKB-EC"/>
</dbReference>
<evidence type="ECO:0000313" key="2">
    <source>
        <dbReference type="EMBL" id="CCH55571.1"/>
    </source>
</evidence>
<dbReference type="SUPFAM" id="SSF52540">
    <property type="entry name" value="P-loop containing nucleoside triphosphate hydrolases"/>
    <property type="match status" value="1"/>
</dbReference>
<protein>
    <submittedName>
        <fullName evidence="2">Type I restriction enzyme, R subunit</fullName>
        <ecNumber evidence="2">3.1.21.3</ecNumber>
    </submittedName>
</protein>
<evidence type="ECO:0000313" key="3">
    <source>
        <dbReference type="Proteomes" id="UP000009309"/>
    </source>
</evidence>
<dbReference type="PROSITE" id="PS51192">
    <property type="entry name" value="HELICASE_ATP_BIND_1"/>
    <property type="match status" value="1"/>
</dbReference>